<protein>
    <recommendedName>
        <fullName evidence="4">Cytochrome P450</fullName>
    </recommendedName>
</protein>
<organism evidence="2 3">
    <name type="scientific">Tegillarca granosa</name>
    <name type="common">Malaysian cockle</name>
    <name type="synonym">Anadara granosa</name>
    <dbReference type="NCBI Taxonomy" id="220873"/>
    <lineage>
        <taxon>Eukaryota</taxon>
        <taxon>Metazoa</taxon>
        <taxon>Spiralia</taxon>
        <taxon>Lophotrochozoa</taxon>
        <taxon>Mollusca</taxon>
        <taxon>Bivalvia</taxon>
        <taxon>Autobranchia</taxon>
        <taxon>Pteriomorphia</taxon>
        <taxon>Arcoida</taxon>
        <taxon>Arcoidea</taxon>
        <taxon>Arcidae</taxon>
        <taxon>Tegillarca</taxon>
    </lineage>
</organism>
<dbReference type="Proteomes" id="UP001217089">
    <property type="component" value="Unassembled WGS sequence"/>
</dbReference>
<dbReference type="InterPro" id="IPR050196">
    <property type="entry name" value="Cytochrome_P450_Monoox"/>
</dbReference>
<comment type="caution">
    <text evidence="2">The sequence shown here is derived from an EMBL/GenBank/DDBJ whole genome shotgun (WGS) entry which is preliminary data.</text>
</comment>
<evidence type="ECO:0008006" key="4">
    <source>
        <dbReference type="Google" id="ProtNLM"/>
    </source>
</evidence>
<dbReference type="InterPro" id="IPR036396">
    <property type="entry name" value="Cyt_P450_sf"/>
</dbReference>
<proteinExistence type="inferred from homology"/>
<accession>A0ABQ9FW47</accession>
<evidence type="ECO:0000313" key="2">
    <source>
        <dbReference type="EMBL" id="KAJ8321487.1"/>
    </source>
</evidence>
<comment type="similarity">
    <text evidence="1">Belongs to the cytochrome P450 family.</text>
</comment>
<dbReference type="Gene3D" id="1.10.630.10">
    <property type="entry name" value="Cytochrome P450"/>
    <property type="match status" value="1"/>
</dbReference>
<evidence type="ECO:0000313" key="3">
    <source>
        <dbReference type="Proteomes" id="UP001217089"/>
    </source>
</evidence>
<dbReference type="PANTHER" id="PTHR24291:SF201">
    <property type="entry name" value="CYTOCHROME P450, FAMILY 4, SUBFAMILY B, POLYPEPTIDE 7"/>
    <property type="match status" value="1"/>
</dbReference>
<dbReference type="PANTHER" id="PTHR24291">
    <property type="entry name" value="CYTOCHROME P450 FAMILY 4"/>
    <property type="match status" value="1"/>
</dbReference>
<name>A0ABQ9FW47_TEGGR</name>
<dbReference type="InterPro" id="IPR002401">
    <property type="entry name" value="Cyt_P450_E_grp-I"/>
</dbReference>
<dbReference type="InterPro" id="IPR001128">
    <property type="entry name" value="Cyt_P450"/>
</dbReference>
<gene>
    <name evidence="2" type="ORF">KUTeg_000957</name>
</gene>
<keyword evidence="3" id="KW-1185">Reference proteome</keyword>
<evidence type="ECO:0000256" key="1">
    <source>
        <dbReference type="ARBA" id="ARBA00010617"/>
    </source>
</evidence>
<sequence>MKLIKALIFFPLHRDNTTNISVNSFMNHTKIGFGLCFRFQIQRKTDPYVEAVHDLTNIAKFRHGNPLLYPTVIFKCTKYGRLFYKHCDYVHNIANGIIEKRKEALEKGDKQTQNHLDFLDILLTAKDTDGKGYGTTASAATWILFSLAQNPEYQEKAQRKLTKLWKVATLTTLNVSNIARDDLNKMDFLTMCIKEGIRRWAPVPSLERISTEEITIDNITYPPGTSFGVSLEFLHNNPDIWNDPKKFDPQRFSKDNICDIKPFSFCPFSAGPRYTISLDPSHVVVKICAGVTMPATGIKVFVKKRKCKENNAKSKHKKQRKQ</sequence>
<dbReference type="Pfam" id="PF00067">
    <property type="entry name" value="p450"/>
    <property type="match status" value="1"/>
</dbReference>
<dbReference type="SUPFAM" id="SSF48264">
    <property type="entry name" value="Cytochrome P450"/>
    <property type="match status" value="1"/>
</dbReference>
<dbReference type="EMBL" id="JARBDR010000059">
    <property type="protein sequence ID" value="KAJ8321487.1"/>
    <property type="molecule type" value="Genomic_DNA"/>
</dbReference>
<dbReference type="PRINTS" id="PR00463">
    <property type="entry name" value="EP450I"/>
</dbReference>
<reference evidence="2 3" key="1">
    <citation type="submission" date="2022-12" db="EMBL/GenBank/DDBJ databases">
        <title>Chromosome-level genome of Tegillarca granosa.</title>
        <authorList>
            <person name="Kim J."/>
        </authorList>
    </citation>
    <scope>NUCLEOTIDE SEQUENCE [LARGE SCALE GENOMIC DNA]</scope>
    <source>
        <strain evidence="2">Teg-2019</strain>
        <tissue evidence="2">Adductor muscle</tissue>
    </source>
</reference>